<dbReference type="InterPro" id="IPR036890">
    <property type="entry name" value="HATPase_C_sf"/>
</dbReference>
<dbReference type="InterPro" id="IPR033479">
    <property type="entry name" value="dCache_1"/>
</dbReference>
<evidence type="ECO:0000313" key="12">
    <source>
        <dbReference type="EMBL" id="ODR52152.1"/>
    </source>
</evidence>
<dbReference type="EMBL" id="MCGH01000002">
    <property type="protein sequence ID" value="ODM06226.1"/>
    <property type="molecule type" value="Genomic_DNA"/>
</dbReference>
<gene>
    <name evidence="11" type="primary">ypdA_16</name>
    <name evidence="12" type="ORF">BEI59_11610</name>
    <name evidence="11" type="ORF">BEI61_02115</name>
    <name evidence="13" type="ORF">BEI63_17300</name>
</gene>
<dbReference type="InterPro" id="IPR050640">
    <property type="entry name" value="Bact_2-comp_sensor_kinase"/>
</dbReference>
<dbReference type="Proteomes" id="UP000094869">
    <property type="component" value="Unassembled WGS sequence"/>
</dbReference>
<evidence type="ECO:0000256" key="2">
    <source>
        <dbReference type="ARBA" id="ARBA00022475"/>
    </source>
</evidence>
<dbReference type="Gene3D" id="6.10.340.10">
    <property type="match status" value="1"/>
</dbReference>
<keyword evidence="8 9" id="KW-0472">Membrane</keyword>
<reference evidence="11 14" key="1">
    <citation type="submission" date="2016-07" db="EMBL/GenBank/DDBJ databases">
        <title>Characterization of isolates of Eisenbergiella tayi derived from blood cultures, using whole genome sequencing.</title>
        <authorList>
            <person name="Burdz T."/>
            <person name="Wiebe D."/>
            <person name="Huynh C."/>
            <person name="Bernard K."/>
        </authorList>
    </citation>
    <scope>NUCLEOTIDE SEQUENCE [LARGE SCALE GENOMIC DNA]</scope>
    <source>
        <strain evidence="11 14">NML 110608</strain>
    </source>
</reference>
<keyword evidence="5 9" id="KW-0812">Transmembrane</keyword>
<comment type="caution">
    <text evidence="11">The sequence shown here is derived from an EMBL/GenBank/DDBJ whole genome shotgun (WGS) entry which is preliminary data.</text>
</comment>
<evidence type="ECO:0000259" key="10">
    <source>
        <dbReference type="PROSITE" id="PS50885"/>
    </source>
</evidence>
<evidence type="ECO:0000256" key="4">
    <source>
        <dbReference type="ARBA" id="ARBA00022679"/>
    </source>
</evidence>
<dbReference type="OrthoDB" id="138378at2"/>
<evidence type="ECO:0000256" key="7">
    <source>
        <dbReference type="ARBA" id="ARBA00022989"/>
    </source>
</evidence>
<keyword evidence="4 11" id="KW-0808">Transferase</keyword>
<dbReference type="Gene3D" id="3.30.450.20">
    <property type="entry name" value="PAS domain"/>
    <property type="match status" value="2"/>
</dbReference>
<keyword evidence="2" id="KW-1003">Cell membrane</keyword>
<feature type="transmembrane region" description="Helical" evidence="9">
    <location>
        <begin position="301"/>
        <end position="319"/>
    </location>
</feature>
<accession>A0A1E3ADD1</accession>
<keyword evidence="7 9" id="KW-1133">Transmembrane helix</keyword>
<reference evidence="13 16" key="2">
    <citation type="submission" date="2016-08" db="EMBL/GenBank/DDBJ databases">
        <title>Characterization of Isolates of Eisenbergiella tayi Derived from Blood Cultures, Using Whole Genome Sequencing.</title>
        <authorList>
            <person name="Bernier A.-M."/>
            <person name="Burdz T."/>
            <person name="Wiebe D."/>
            <person name="Bernard K."/>
        </authorList>
    </citation>
    <scope>NUCLEOTIDE SEQUENCE [LARGE SCALE GENOMIC DNA]</scope>
    <source>
        <strain evidence="13 16">NML120146</strain>
    </source>
</reference>
<evidence type="ECO:0000256" key="3">
    <source>
        <dbReference type="ARBA" id="ARBA00022553"/>
    </source>
</evidence>
<evidence type="ECO:0000256" key="1">
    <source>
        <dbReference type="ARBA" id="ARBA00004651"/>
    </source>
</evidence>
<dbReference type="Pfam" id="PF02743">
    <property type="entry name" value="dCache_1"/>
    <property type="match status" value="1"/>
</dbReference>
<dbReference type="GO" id="GO:0000155">
    <property type="term" value="F:phosphorelay sensor kinase activity"/>
    <property type="evidence" value="ECO:0007669"/>
    <property type="project" value="InterPro"/>
</dbReference>
<dbReference type="Gene3D" id="3.30.565.10">
    <property type="entry name" value="Histidine kinase-like ATPase, C-terminal domain"/>
    <property type="match status" value="1"/>
</dbReference>
<dbReference type="PANTHER" id="PTHR34220">
    <property type="entry name" value="SENSOR HISTIDINE KINASE YPDA"/>
    <property type="match status" value="1"/>
</dbReference>
<protein>
    <submittedName>
        <fullName evidence="11">Sensor histidine kinase YpdA</fullName>
        <ecNumber evidence="11">2.7.13.3</ecNumber>
    </submittedName>
</protein>
<dbReference type="CDD" id="cd06225">
    <property type="entry name" value="HAMP"/>
    <property type="match status" value="1"/>
</dbReference>
<dbReference type="SUPFAM" id="SSF55874">
    <property type="entry name" value="ATPase domain of HSP90 chaperone/DNA topoisomerase II/histidine kinase"/>
    <property type="match status" value="1"/>
</dbReference>
<dbReference type="Pfam" id="PF02518">
    <property type="entry name" value="HATPase_c"/>
    <property type="match status" value="1"/>
</dbReference>
<dbReference type="EMBL" id="MEHD01000025">
    <property type="protein sequence ID" value="ODR54693.1"/>
    <property type="molecule type" value="Genomic_DNA"/>
</dbReference>
<reference evidence="12 15" key="3">
    <citation type="submission" date="2016-08" db="EMBL/GenBank/DDBJ databases">
        <authorList>
            <person name="Seilhamer J.J."/>
        </authorList>
    </citation>
    <scope>NUCLEOTIDE SEQUENCE [LARGE SCALE GENOMIC DNA]</scope>
    <source>
        <strain evidence="12 15">NML150140-1</strain>
    </source>
</reference>
<dbReference type="Pfam" id="PF00672">
    <property type="entry name" value="HAMP"/>
    <property type="match status" value="1"/>
</dbReference>
<dbReference type="EC" id="2.7.13.3" evidence="11"/>
<dbReference type="Proteomes" id="UP000094067">
    <property type="component" value="Unassembled WGS sequence"/>
</dbReference>
<dbReference type="InterPro" id="IPR003594">
    <property type="entry name" value="HATPase_dom"/>
</dbReference>
<dbReference type="EMBL" id="MEHA01000007">
    <property type="protein sequence ID" value="ODR52152.1"/>
    <property type="molecule type" value="Genomic_DNA"/>
</dbReference>
<sequence>MKGKHRTKLHLNFKTKLVLMISLFNISLVLCVSFFNYLWHSQQLTRQTINQTQQIIEQTGVNIDNYIDELYRLTLSPYYNDEIMEEIASSPRTPEEILTKKRTIETFLSSVMTLPRDEVLRVYILTDDDIYSYTRTPYQMEDYDSYKEAAWYKEALSTNNPIYIPIHSEKAFGERRTQIFSVARRLRSKENNNYILGVIKVDANYTGIKSICDKVKLENQGALFVINENEEVVYAKNDLADSSLLYELALQTKNGDFSCYINREKYIVNVTTLQESGLRIIAIHSYNNLTSRAKANLSRTVFLAFICIVASIGIFILFIRRFLHPLYHIIDSMKIVQTGDLTVQVPIEQNDEIGYLASSFNTMTSNLKNVIDRNSELIKKVYEARYLHKVSQYDALCSQIKPHFLYNTLNTISLLIKCGESRDAILCIEDLSRFLRGIMNTDKEIPLKEELSLVSSYLNLQKIRYGDRLSYDLKIEKNTEPVLIPALSLQPLAENTIKHCCEASRTPVAITITSVIQKDQLLIRVADNGPGIPEAILQRLITGLDKKDEENNLEASIGLINVHRRLRLRFGPASGLQITSCAEGTSVTLVIPLLISKEEGILCTEHLL</sequence>
<evidence type="ECO:0000313" key="15">
    <source>
        <dbReference type="Proteomes" id="UP000094271"/>
    </source>
</evidence>
<dbReference type="Proteomes" id="UP000094271">
    <property type="component" value="Unassembled WGS sequence"/>
</dbReference>
<name>A0A1E3ADD1_9FIRM</name>
<evidence type="ECO:0000313" key="11">
    <source>
        <dbReference type="EMBL" id="ODM06226.1"/>
    </source>
</evidence>
<keyword evidence="6 11" id="KW-0418">Kinase</keyword>
<dbReference type="PANTHER" id="PTHR34220:SF7">
    <property type="entry name" value="SENSOR HISTIDINE KINASE YPDA"/>
    <property type="match status" value="1"/>
</dbReference>
<evidence type="ECO:0000313" key="14">
    <source>
        <dbReference type="Proteomes" id="UP000094067"/>
    </source>
</evidence>
<evidence type="ECO:0000313" key="16">
    <source>
        <dbReference type="Proteomes" id="UP000094869"/>
    </source>
</evidence>
<dbReference type="Pfam" id="PF06580">
    <property type="entry name" value="His_kinase"/>
    <property type="match status" value="1"/>
</dbReference>
<evidence type="ECO:0000256" key="9">
    <source>
        <dbReference type="SAM" id="Phobius"/>
    </source>
</evidence>
<comment type="subcellular location">
    <subcellularLocation>
        <location evidence="1">Cell membrane</location>
        <topology evidence="1">Multi-pass membrane protein</topology>
    </subcellularLocation>
</comment>
<organism evidence="11 14">
    <name type="scientific">Eisenbergiella tayi</name>
    <dbReference type="NCBI Taxonomy" id="1432052"/>
    <lineage>
        <taxon>Bacteria</taxon>
        <taxon>Bacillati</taxon>
        <taxon>Bacillota</taxon>
        <taxon>Clostridia</taxon>
        <taxon>Lachnospirales</taxon>
        <taxon>Lachnospiraceae</taxon>
        <taxon>Eisenbergiella</taxon>
    </lineage>
</organism>
<dbReference type="SUPFAM" id="SSF158472">
    <property type="entry name" value="HAMP domain-like"/>
    <property type="match status" value="1"/>
</dbReference>
<proteinExistence type="predicted"/>
<dbReference type="RefSeq" id="WP_069152251.1">
    <property type="nucleotide sequence ID" value="NZ_DAWDRA010000055.1"/>
</dbReference>
<evidence type="ECO:0000256" key="6">
    <source>
        <dbReference type="ARBA" id="ARBA00022777"/>
    </source>
</evidence>
<dbReference type="GO" id="GO:0005886">
    <property type="term" value="C:plasma membrane"/>
    <property type="evidence" value="ECO:0007669"/>
    <property type="project" value="UniProtKB-SubCell"/>
</dbReference>
<dbReference type="InterPro" id="IPR010559">
    <property type="entry name" value="Sig_transdc_His_kin_internal"/>
</dbReference>
<dbReference type="AlphaFoldDB" id="A0A1E3ADD1"/>
<feature type="transmembrane region" description="Helical" evidence="9">
    <location>
        <begin position="21"/>
        <end position="39"/>
    </location>
</feature>
<feature type="domain" description="HAMP" evidence="10">
    <location>
        <begin position="320"/>
        <end position="372"/>
    </location>
</feature>
<keyword evidence="16" id="KW-1185">Reference proteome</keyword>
<keyword evidence="3" id="KW-0597">Phosphoprotein</keyword>
<dbReference type="InterPro" id="IPR003660">
    <property type="entry name" value="HAMP_dom"/>
</dbReference>
<dbReference type="SMART" id="SM00304">
    <property type="entry name" value="HAMP"/>
    <property type="match status" value="1"/>
</dbReference>
<evidence type="ECO:0000256" key="5">
    <source>
        <dbReference type="ARBA" id="ARBA00022692"/>
    </source>
</evidence>
<evidence type="ECO:0000256" key="8">
    <source>
        <dbReference type="ARBA" id="ARBA00023136"/>
    </source>
</evidence>
<evidence type="ECO:0000313" key="13">
    <source>
        <dbReference type="EMBL" id="ODR54693.1"/>
    </source>
</evidence>
<dbReference type="PROSITE" id="PS50885">
    <property type="entry name" value="HAMP"/>
    <property type="match status" value="1"/>
</dbReference>